<feature type="transmembrane region" description="Helical" evidence="2">
    <location>
        <begin position="384"/>
        <end position="402"/>
    </location>
</feature>
<protein>
    <submittedName>
        <fullName evidence="3">Uncharacterized protein</fullName>
    </submittedName>
</protein>
<keyword evidence="2" id="KW-0472">Membrane</keyword>
<accession>A0A9P5TH13</accession>
<dbReference type="Proteomes" id="UP000724874">
    <property type="component" value="Unassembled WGS sequence"/>
</dbReference>
<evidence type="ECO:0000313" key="4">
    <source>
        <dbReference type="Proteomes" id="UP000724874"/>
    </source>
</evidence>
<organism evidence="3 4">
    <name type="scientific">Gymnopilus junonius</name>
    <name type="common">Spectacular rustgill mushroom</name>
    <name type="synonym">Gymnopilus spectabilis subsp. junonius</name>
    <dbReference type="NCBI Taxonomy" id="109634"/>
    <lineage>
        <taxon>Eukaryota</taxon>
        <taxon>Fungi</taxon>
        <taxon>Dikarya</taxon>
        <taxon>Basidiomycota</taxon>
        <taxon>Agaricomycotina</taxon>
        <taxon>Agaricomycetes</taxon>
        <taxon>Agaricomycetidae</taxon>
        <taxon>Agaricales</taxon>
        <taxon>Agaricineae</taxon>
        <taxon>Hymenogastraceae</taxon>
        <taxon>Gymnopilus</taxon>
    </lineage>
</organism>
<sequence length="465" mass="51853">MDEQEPWHLTIILLEGLRLMRPEKAWRPIVTVEVDKHYTYETTLGVDGQCVNQKEIFKFSDARSSSQVHLQVWYRSQSKKKKRKILVASASHCLGELLKKQGTDSMLSALARPVEEGPREVAVLRLRIKAPEGCDERDYENRTKPPWQDSGSSGDDTDDSASVRTDHNPLDDLSVEHFTSSPPQSGIRRRKVKGYAINSDDDISSYETDDEFSPENQQDDHSNTVLRQYINFDSGGDGWVAFSDLPLPLYTEKITVPPNMTRIERVLSSVTMYREMSAAEREEDFEPVARRLQAEWTFIGGLLLALAAVDTAVFSISPGSIFNVDSWAKSAIATSSIASGLGIACDAWFLLRYGWADLPTFMSRSRDLYSSHFFFSLSSRTPTFCTFLSALSLMAFLGIVAYDAWPSAVLMLSFLVGIIMSLQFLVYGIHWCAKKVAAGGRAGGRGVVSVVRVVRRSMSGGLVDV</sequence>
<keyword evidence="4" id="KW-1185">Reference proteome</keyword>
<proteinExistence type="predicted"/>
<feature type="compositionally biased region" description="Acidic residues" evidence="1">
    <location>
        <begin position="199"/>
        <end position="213"/>
    </location>
</feature>
<dbReference type="OrthoDB" id="2642524at2759"/>
<evidence type="ECO:0000256" key="1">
    <source>
        <dbReference type="SAM" id="MobiDB-lite"/>
    </source>
</evidence>
<feature type="transmembrane region" description="Helical" evidence="2">
    <location>
        <begin position="336"/>
        <end position="355"/>
    </location>
</feature>
<keyword evidence="2" id="KW-1133">Transmembrane helix</keyword>
<keyword evidence="2" id="KW-0812">Transmembrane</keyword>
<dbReference type="AlphaFoldDB" id="A0A9P5TH13"/>
<feature type="transmembrane region" description="Helical" evidence="2">
    <location>
        <begin position="408"/>
        <end position="429"/>
    </location>
</feature>
<evidence type="ECO:0000256" key="2">
    <source>
        <dbReference type="SAM" id="Phobius"/>
    </source>
</evidence>
<dbReference type="EMBL" id="JADNYJ010000143">
    <property type="protein sequence ID" value="KAF8880094.1"/>
    <property type="molecule type" value="Genomic_DNA"/>
</dbReference>
<evidence type="ECO:0000313" key="3">
    <source>
        <dbReference type="EMBL" id="KAF8880094.1"/>
    </source>
</evidence>
<reference evidence="3" key="1">
    <citation type="submission" date="2020-11" db="EMBL/GenBank/DDBJ databases">
        <authorList>
            <consortium name="DOE Joint Genome Institute"/>
            <person name="Ahrendt S."/>
            <person name="Riley R."/>
            <person name="Andreopoulos W."/>
            <person name="LaButti K."/>
            <person name="Pangilinan J."/>
            <person name="Ruiz-duenas F.J."/>
            <person name="Barrasa J.M."/>
            <person name="Sanchez-Garcia M."/>
            <person name="Camarero S."/>
            <person name="Miyauchi S."/>
            <person name="Serrano A."/>
            <person name="Linde D."/>
            <person name="Babiker R."/>
            <person name="Drula E."/>
            <person name="Ayuso-Fernandez I."/>
            <person name="Pacheco R."/>
            <person name="Padilla G."/>
            <person name="Ferreira P."/>
            <person name="Barriuso J."/>
            <person name="Kellner H."/>
            <person name="Castanera R."/>
            <person name="Alfaro M."/>
            <person name="Ramirez L."/>
            <person name="Pisabarro A.G."/>
            <person name="Kuo A."/>
            <person name="Tritt A."/>
            <person name="Lipzen A."/>
            <person name="He G."/>
            <person name="Yan M."/>
            <person name="Ng V."/>
            <person name="Cullen D."/>
            <person name="Martin F."/>
            <person name="Rosso M.-N."/>
            <person name="Henrissat B."/>
            <person name="Hibbett D."/>
            <person name="Martinez A.T."/>
            <person name="Grigoriev I.V."/>
        </authorList>
    </citation>
    <scope>NUCLEOTIDE SEQUENCE</scope>
    <source>
        <strain evidence="3">AH 44721</strain>
    </source>
</reference>
<feature type="transmembrane region" description="Helical" evidence="2">
    <location>
        <begin position="296"/>
        <end position="316"/>
    </location>
</feature>
<feature type="region of interest" description="Disordered" evidence="1">
    <location>
        <begin position="135"/>
        <end position="222"/>
    </location>
</feature>
<comment type="caution">
    <text evidence="3">The sequence shown here is derived from an EMBL/GenBank/DDBJ whole genome shotgun (WGS) entry which is preliminary data.</text>
</comment>
<gene>
    <name evidence="3" type="ORF">CPB84DRAFT_1851933</name>
</gene>
<name>A0A9P5TH13_GYMJU</name>